<evidence type="ECO:0000313" key="2">
    <source>
        <dbReference type="Proteomes" id="UP001212421"/>
    </source>
</evidence>
<reference evidence="1 2" key="1">
    <citation type="submission" date="2021-05" db="EMBL/GenBank/DDBJ databases">
        <authorList>
            <person name="Kumar R."/>
            <person name="Kumar A."/>
            <person name="Mukhia S."/>
        </authorList>
    </citation>
    <scope>NUCLEOTIDE SEQUENCE [LARGE SCALE GENOMIC DNA]</scope>
    <source>
        <strain evidence="1 2">ERMR7:08</strain>
    </source>
</reference>
<keyword evidence="2" id="KW-1185">Reference proteome</keyword>
<evidence type="ECO:0008006" key="3">
    <source>
        <dbReference type="Google" id="ProtNLM"/>
    </source>
</evidence>
<gene>
    <name evidence="1" type="ORF">KIV56_04520</name>
</gene>
<sequence>MSTTENASSQRAGLGFDHVGITGLVAAIEATPWKISHRTCGRTAHACVERPGWDRAEVTADLEALLRAAFLKPSIRFARTSAEVSINLNTAVAVAWEILCDVKGRATRENLAGYVLDEVDHFLRTGRRSQVKMCSDATARSEALSGVHVGSSDVEGAAETADTDEMCVVPGSDAHFAEFAETAPVNMNAPADPAATAAVAEIMSANAKALDDARATFAAAGVSSEQLSATMGWMAWELTTTGVGSKDRLAAARAAGDEAAYAAAIAVTADSLARATRTKGNRVAEDLGMSTDKLGATIKILLGGTNKETGRPAVVYPGLFTAGADWKGLNHMKRAITKLRAA</sequence>
<organism evidence="1 2">
    <name type="scientific">Cryobacterium breve</name>
    <dbReference type="NCBI Taxonomy" id="1259258"/>
    <lineage>
        <taxon>Bacteria</taxon>
        <taxon>Bacillati</taxon>
        <taxon>Actinomycetota</taxon>
        <taxon>Actinomycetes</taxon>
        <taxon>Micrococcales</taxon>
        <taxon>Microbacteriaceae</taxon>
        <taxon>Cryobacterium</taxon>
    </lineage>
</organism>
<name>A0ABY7NF97_9MICO</name>
<dbReference type="EMBL" id="CP075584">
    <property type="protein sequence ID" value="WBM80667.1"/>
    <property type="molecule type" value="Genomic_DNA"/>
</dbReference>
<dbReference type="Proteomes" id="UP001212421">
    <property type="component" value="Chromosome"/>
</dbReference>
<dbReference type="RefSeq" id="WP_281535338.1">
    <property type="nucleotide sequence ID" value="NZ_CP075584.1"/>
</dbReference>
<accession>A0ABY7NF97</accession>
<protein>
    <recommendedName>
        <fullName evidence="3">DUF222 domain-containing protein</fullName>
    </recommendedName>
</protein>
<proteinExistence type="predicted"/>
<evidence type="ECO:0000313" key="1">
    <source>
        <dbReference type="EMBL" id="WBM80667.1"/>
    </source>
</evidence>